<accession>A0AAD7Z908</accession>
<gene>
    <name evidence="1" type="ORF">L9F63_006795</name>
</gene>
<evidence type="ECO:0000313" key="2">
    <source>
        <dbReference type="Proteomes" id="UP001233999"/>
    </source>
</evidence>
<keyword evidence="2" id="KW-1185">Reference proteome</keyword>
<sequence length="123" mass="14227">RIIQENECVMRGKSDTLDQLFDITKVSGLWLSAEDKILYQLKLENKVVTHIKAFYKSIALIGKSLEERVICINPSVHGLGVRDPGFGSVIPNPYHHTQKMMTEKKMCLFRDTNRDNYFLVQRN</sequence>
<dbReference type="AlphaFoldDB" id="A0AAD7Z908"/>
<reference evidence="1" key="1">
    <citation type="journal article" date="2023" name="IScience">
        <title>Live-bearing cockroach genome reveals convergent evolutionary mechanisms linked to viviparity in insects and beyond.</title>
        <authorList>
            <person name="Fouks B."/>
            <person name="Harrison M.C."/>
            <person name="Mikhailova A.A."/>
            <person name="Marchal E."/>
            <person name="English S."/>
            <person name="Carruthers M."/>
            <person name="Jennings E.C."/>
            <person name="Chiamaka E.L."/>
            <person name="Frigard R.A."/>
            <person name="Pippel M."/>
            <person name="Attardo G.M."/>
            <person name="Benoit J.B."/>
            <person name="Bornberg-Bauer E."/>
            <person name="Tobe S.S."/>
        </authorList>
    </citation>
    <scope>NUCLEOTIDE SEQUENCE</scope>
    <source>
        <strain evidence="1">Stay&amp;Tobe</strain>
    </source>
</reference>
<evidence type="ECO:0000313" key="1">
    <source>
        <dbReference type="EMBL" id="KAJ9576350.1"/>
    </source>
</evidence>
<reference evidence="1" key="2">
    <citation type="submission" date="2023-05" db="EMBL/GenBank/DDBJ databases">
        <authorList>
            <person name="Fouks B."/>
        </authorList>
    </citation>
    <scope>NUCLEOTIDE SEQUENCE</scope>
    <source>
        <strain evidence="1">Stay&amp;Tobe</strain>
        <tissue evidence="1">Testes</tissue>
    </source>
</reference>
<dbReference type="Proteomes" id="UP001233999">
    <property type="component" value="Unassembled WGS sequence"/>
</dbReference>
<protein>
    <submittedName>
        <fullName evidence="1">Uncharacterized protein</fullName>
    </submittedName>
</protein>
<comment type="caution">
    <text evidence="1">The sequence shown here is derived from an EMBL/GenBank/DDBJ whole genome shotgun (WGS) entry which is preliminary data.</text>
</comment>
<feature type="non-terminal residue" evidence="1">
    <location>
        <position position="1"/>
    </location>
</feature>
<dbReference type="EMBL" id="JASPKZ010009799">
    <property type="protein sequence ID" value="KAJ9576350.1"/>
    <property type="molecule type" value="Genomic_DNA"/>
</dbReference>
<feature type="non-terminal residue" evidence="1">
    <location>
        <position position="123"/>
    </location>
</feature>
<name>A0AAD7Z908_DIPPU</name>
<organism evidence="1 2">
    <name type="scientific">Diploptera punctata</name>
    <name type="common">Pacific beetle cockroach</name>
    <dbReference type="NCBI Taxonomy" id="6984"/>
    <lineage>
        <taxon>Eukaryota</taxon>
        <taxon>Metazoa</taxon>
        <taxon>Ecdysozoa</taxon>
        <taxon>Arthropoda</taxon>
        <taxon>Hexapoda</taxon>
        <taxon>Insecta</taxon>
        <taxon>Pterygota</taxon>
        <taxon>Neoptera</taxon>
        <taxon>Polyneoptera</taxon>
        <taxon>Dictyoptera</taxon>
        <taxon>Blattodea</taxon>
        <taxon>Blaberoidea</taxon>
        <taxon>Blaberidae</taxon>
        <taxon>Diplopterinae</taxon>
        <taxon>Diploptera</taxon>
    </lineage>
</organism>
<proteinExistence type="predicted"/>